<dbReference type="AlphaFoldDB" id="A0A4C1TMI3"/>
<name>A0A4C1TMI3_EUMVA</name>
<comment type="caution">
    <text evidence="1">The sequence shown here is derived from an EMBL/GenBank/DDBJ whole genome shotgun (WGS) entry which is preliminary data.</text>
</comment>
<organism evidence="1 2">
    <name type="scientific">Eumeta variegata</name>
    <name type="common">Bagworm moth</name>
    <name type="synonym">Eumeta japonica</name>
    <dbReference type="NCBI Taxonomy" id="151549"/>
    <lineage>
        <taxon>Eukaryota</taxon>
        <taxon>Metazoa</taxon>
        <taxon>Ecdysozoa</taxon>
        <taxon>Arthropoda</taxon>
        <taxon>Hexapoda</taxon>
        <taxon>Insecta</taxon>
        <taxon>Pterygota</taxon>
        <taxon>Neoptera</taxon>
        <taxon>Endopterygota</taxon>
        <taxon>Lepidoptera</taxon>
        <taxon>Glossata</taxon>
        <taxon>Ditrysia</taxon>
        <taxon>Tineoidea</taxon>
        <taxon>Psychidae</taxon>
        <taxon>Oiketicinae</taxon>
        <taxon>Eumeta</taxon>
    </lineage>
</organism>
<protein>
    <recommendedName>
        <fullName evidence="3">Mariner Mos1 transposase</fullName>
    </recommendedName>
</protein>
<dbReference type="Proteomes" id="UP000299102">
    <property type="component" value="Unassembled WGS sequence"/>
</dbReference>
<reference evidence="1 2" key="1">
    <citation type="journal article" date="2019" name="Commun. Biol.">
        <title>The bagworm genome reveals a unique fibroin gene that provides high tensile strength.</title>
        <authorList>
            <person name="Kono N."/>
            <person name="Nakamura H."/>
            <person name="Ohtoshi R."/>
            <person name="Tomita M."/>
            <person name="Numata K."/>
            <person name="Arakawa K."/>
        </authorList>
    </citation>
    <scope>NUCLEOTIDE SEQUENCE [LARGE SCALE GENOMIC DNA]</scope>
</reference>
<keyword evidence="2" id="KW-1185">Reference proteome</keyword>
<evidence type="ECO:0008006" key="3">
    <source>
        <dbReference type="Google" id="ProtNLM"/>
    </source>
</evidence>
<dbReference type="EMBL" id="BGZK01000070">
    <property type="protein sequence ID" value="GBP15304.1"/>
    <property type="molecule type" value="Genomic_DNA"/>
</dbReference>
<accession>A0A4C1TMI3</accession>
<sequence>MVPLRATLHKGPDINCGFILQRIKKNKPSSLVAVYSRDRPWTFSTPEKLSMHWLPASWEGRSYLMDEIGLMQKAYTDDYQSSSGTLPLLQDTLKPGTSRLATTPSTCLSIYDQTPSYLQLADDQKDSWIGWCRYMIEKCDGGEKEKSYTIDLPVKRHGYTITNPEKKRQSTAWCNENEPTRTKRRRAQSTHNQMVATFLYMFGHIATLVLEDQKAVNSECDKWCPSSIIGLV</sequence>
<evidence type="ECO:0000313" key="1">
    <source>
        <dbReference type="EMBL" id="GBP15304.1"/>
    </source>
</evidence>
<proteinExistence type="predicted"/>
<evidence type="ECO:0000313" key="2">
    <source>
        <dbReference type="Proteomes" id="UP000299102"/>
    </source>
</evidence>
<gene>
    <name evidence="1" type="ORF">EVAR_92295_1</name>
</gene>